<dbReference type="Gene3D" id="1.10.10.10">
    <property type="entry name" value="Winged helix-like DNA-binding domain superfamily/Winged helix DNA-binding domain"/>
    <property type="match status" value="1"/>
</dbReference>
<dbReference type="EMBL" id="CZBY01000014">
    <property type="protein sequence ID" value="CUQ88583.1"/>
    <property type="molecule type" value="Genomic_DNA"/>
</dbReference>
<dbReference type="InterPro" id="IPR036390">
    <property type="entry name" value="WH_DNA-bd_sf"/>
</dbReference>
<dbReference type="GO" id="GO:0003677">
    <property type="term" value="F:DNA binding"/>
    <property type="evidence" value="ECO:0007669"/>
    <property type="project" value="UniProtKB-KW"/>
</dbReference>
<dbReference type="PANTHER" id="PTHR43132">
    <property type="entry name" value="ARSENICAL RESISTANCE OPERON REPRESSOR ARSR-RELATED"/>
    <property type="match status" value="1"/>
</dbReference>
<dbReference type="NCBIfam" id="NF033788">
    <property type="entry name" value="HTH_metalloreg"/>
    <property type="match status" value="1"/>
</dbReference>
<dbReference type="PANTHER" id="PTHR43132:SF6">
    <property type="entry name" value="HTH-TYPE TRANSCRIPTIONAL REPRESSOR CZRA"/>
    <property type="match status" value="1"/>
</dbReference>
<dbReference type="PRINTS" id="PR00778">
    <property type="entry name" value="HTHARSR"/>
</dbReference>
<sequence length="131" mass="15087">MAVSKSEKSENISAKDENEFCNCNVIHEDVVNYVRERMLEQMQFEKLSMFFKAISDETRIKILYSLSRSKMCVCDLAALLGMTASAISHQLRVLRQAELVRSEKQGKVVYYMLSDNHVNTVFSNALEHIME</sequence>
<feature type="domain" description="HTH arsR-type" evidence="5">
    <location>
        <begin position="39"/>
        <end position="131"/>
    </location>
</feature>
<evidence type="ECO:0000313" key="7">
    <source>
        <dbReference type="Proteomes" id="UP000095662"/>
    </source>
</evidence>
<keyword evidence="4" id="KW-0105">Cadmium resistance</keyword>
<dbReference type="Pfam" id="PF01022">
    <property type="entry name" value="HTH_5"/>
    <property type="match status" value="1"/>
</dbReference>
<dbReference type="Proteomes" id="UP000095662">
    <property type="component" value="Unassembled WGS sequence"/>
</dbReference>
<evidence type="ECO:0000259" key="5">
    <source>
        <dbReference type="PROSITE" id="PS50987"/>
    </source>
</evidence>
<dbReference type="STRING" id="39492.ERS852540_01746"/>
<dbReference type="OrthoDB" id="9794330at2"/>
<dbReference type="SMART" id="SM00418">
    <property type="entry name" value="HTH_ARSR"/>
    <property type="match status" value="1"/>
</dbReference>
<dbReference type="GO" id="GO:0003700">
    <property type="term" value="F:DNA-binding transcription factor activity"/>
    <property type="evidence" value="ECO:0007669"/>
    <property type="project" value="InterPro"/>
</dbReference>
<dbReference type="AlphaFoldDB" id="A0A174ZMD0"/>
<accession>A0A174ZMD0</accession>
<evidence type="ECO:0000256" key="4">
    <source>
        <dbReference type="ARBA" id="ARBA00043263"/>
    </source>
</evidence>
<dbReference type="SUPFAM" id="SSF46785">
    <property type="entry name" value="Winged helix' DNA-binding domain"/>
    <property type="match status" value="1"/>
</dbReference>
<dbReference type="InterPro" id="IPR011991">
    <property type="entry name" value="ArsR-like_HTH"/>
</dbReference>
<proteinExistence type="predicted"/>
<evidence type="ECO:0000313" key="6">
    <source>
        <dbReference type="EMBL" id="CUQ88583.1"/>
    </source>
</evidence>
<dbReference type="InterPro" id="IPR001845">
    <property type="entry name" value="HTH_ArsR_DNA-bd_dom"/>
</dbReference>
<organism evidence="6 7">
    <name type="scientific">[Eubacterium] siraeum</name>
    <dbReference type="NCBI Taxonomy" id="39492"/>
    <lineage>
        <taxon>Bacteria</taxon>
        <taxon>Bacillati</taxon>
        <taxon>Bacillota</taxon>
        <taxon>Clostridia</taxon>
        <taxon>Eubacteriales</taxon>
        <taxon>Oscillospiraceae</taxon>
        <taxon>Oscillospiraceae incertae sedis</taxon>
    </lineage>
</organism>
<name>A0A174ZMD0_9FIRM</name>
<evidence type="ECO:0000256" key="2">
    <source>
        <dbReference type="ARBA" id="ARBA00023125"/>
    </source>
</evidence>
<evidence type="ECO:0000256" key="1">
    <source>
        <dbReference type="ARBA" id="ARBA00023015"/>
    </source>
</evidence>
<dbReference type="InterPro" id="IPR036388">
    <property type="entry name" value="WH-like_DNA-bd_sf"/>
</dbReference>
<dbReference type="CDD" id="cd00090">
    <property type="entry name" value="HTH_ARSR"/>
    <property type="match status" value="1"/>
</dbReference>
<evidence type="ECO:0000256" key="3">
    <source>
        <dbReference type="ARBA" id="ARBA00023163"/>
    </source>
</evidence>
<gene>
    <name evidence="6" type="primary">ziaR</name>
    <name evidence="6" type="ORF">ERS852540_01746</name>
</gene>
<dbReference type="InterPro" id="IPR018334">
    <property type="entry name" value="ArsR_HTH"/>
</dbReference>
<dbReference type="PROSITE" id="PS00846">
    <property type="entry name" value="HTH_ARSR_1"/>
    <property type="match status" value="1"/>
</dbReference>
<dbReference type="GO" id="GO:0046686">
    <property type="term" value="P:response to cadmium ion"/>
    <property type="evidence" value="ECO:0007669"/>
    <property type="project" value="UniProtKB-KW"/>
</dbReference>
<keyword evidence="2" id="KW-0238">DNA-binding</keyword>
<reference evidence="6 7" key="1">
    <citation type="submission" date="2015-09" db="EMBL/GenBank/DDBJ databases">
        <authorList>
            <consortium name="Pathogen Informatics"/>
        </authorList>
    </citation>
    <scope>NUCLEOTIDE SEQUENCE [LARGE SCALE GENOMIC DNA]</scope>
    <source>
        <strain evidence="6 7">2789STDY5834928</strain>
    </source>
</reference>
<protein>
    <submittedName>
        <fullName evidence="6">Transcriptional repressor smtB homolog</fullName>
    </submittedName>
</protein>
<dbReference type="PROSITE" id="PS50987">
    <property type="entry name" value="HTH_ARSR_2"/>
    <property type="match status" value="1"/>
</dbReference>
<dbReference type="InterPro" id="IPR051011">
    <property type="entry name" value="Metal_resp_trans_reg"/>
</dbReference>
<keyword evidence="1" id="KW-0805">Transcription regulation</keyword>
<keyword evidence="3" id="KW-0804">Transcription</keyword>